<dbReference type="RefSeq" id="WP_284921672.1">
    <property type="nucleotide sequence ID" value="NZ_CP126980.1"/>
</dbReference>
<dbReference type="InterPro" id="IPR017927">
    <property type="entry name" value="FAD-bd_FR_type"/>
</dbReference>
<evidence type="ECO:0000313" key="3">
    <source>
        <dbReference type="Proteomes" id="UP001240150"/>
    </source>
</evidence>
<dbReference type="Pfam" id="PF04954">
    <property type="entry name" value="SIP"/>
    <property type="match status" value="1"/>
</dbReference>
<dbReference type="InterPro" id="IPR039374">
    <property type="entry name" value="SIP_fam"/>
</dbReference>
<dbReference type="Proteomes" id="UP001240150">
    <property type="component" value="Chromosome"/>
</dbReference>
<dbReference type="Pfam" id="PF08021">
    <property type="entry name" value="FAD_binding_9"/>
    <property type="match status" value="1"/>
</dbReference>
<dbReference type="PROSITE" id="PS51384">
    <property type="entry name" value="FAD_FR"/>
    <property type="match status" value="1"/>
</dbReference>
<dbReference type="Gene3D" id="3.40.50.80">
    <property type="entry name" value="Nucleotide-binding domain of ferredoxin-NADP reductase (FNR) module"/>
    <property type="match status" value="1"/>
</dbReference>
<proteinExistence type="predicted"/>
<organism evidence="2 3">
    <name type="scientific">Actinoplanes oblitus</name>
    <dbReference type="NCBI Taxonomy" id="3040509"/>
    <lineage>
        <taxon>Bacteria</taxon>
        <taxon>Bacillati</taxon>
        <taxon>Actinomycetota</taxon>
        <taxon>Actinomycetes</taxon>
        <taxon>Micromonosporales</taxon>
        <taxon>Micromonosporaceae</taxon>
        <taxon>Actinoplanes</taxon>
    </lineage>
</organism>
<dbReference type="InterPro" id="IPR039261">
    <property type="entry name" value="FNR_nucleotide-bd"/>
</dbReference>
<dbReference type="PANTHER" id="PTHR30157:SF0">
    <property type="entry name" value="NADPH-DEPENDENT FERRIC-CHELATE REDUCTASE"/>
    <property type="match status" value="1"/>
</dbReference>
<dbReference type="EMBL" id="CP126980">
    <property type="protein sequence ID" value="WIN00182.1"/>
    <property type="molecule type" value="Genomic_DNA"/>
</dbReference>
<dbReference type="CDD" id="cd06193">
    <property type="entry name" value="siderophore_interacting"/>
    <property type="match status" value="1"/>
</dbReference>
<gene>
    <name evidence="2" type="ORF">ACTOB_003876</name>
</gene>
<name>A0ABY8WQK7_9ACTN</name>
<dbReference type="InterPro" id="IPR013113">
    <property type="entry name" value="SIP_FAD-bd"/>
</dbReference>
<keyword evidence="3" id="KW-1185">Reference proteome</keyword>
<protein>
    <submittedName>
        <fullName evidence="2">Siderophore-interacting protein</fullName>
    </submittedName>
</protein>
<evidence type="ECO:0000313" key="2">
    <source>
        <dbReference type="EMBL" id="WIN00182.1"/>
    </source>
</evidence>
<feature type="domain" description="FAD-binding FR-type" evidence="1">
    <location>
        <begin position="9"/>
        <end position="134"/>
    </location>
</feature>
<evidence type="ECO:0000259" key="1">
    <source>
        <dbReference type="PROSITE" id="PS51384"/>
    </source>
</evidence>
<dbReference type="Gene3D" id="2.40.30.10">
    <property type="entry name" value="Translation factors"/>
    <property type="match status" value="1"/>
</dbReference>
<dbReference type="InterPro" id="IPR007037">
    <property type="entry name" value="SIP_rossman_dom"/>
</dbReference>
<accession>A0ABY8WQK7</accession>
<sequence length="272" mass="30144">MIVVSARARPVVRLALLRLTRIAPRVTRMVAGGADIARLDPGPFTDSHIRIVFPRPGIAYPADLDLRHIHATLPRSAWPRTRTYTIRAFDAAAGELTIDFYHHGRPGLTPTWLAGLKPGDPVLLREPRGLYRPRPVAGWHLLAGDAVALPAIAVTLEAMTAGMRARVIVEVVDEYDEQPLPTAADADIRWIHTARGDSLATAVRSLAFEPGVVQAFVHGEGAVIRGLRRHLLDERGVARDLLSISGYWRRGLTDEQWREWKARQAGRCPDRD</sequence>
<reference evidence="2 3" key="1">
    <citation type="submission" date="2023-06" db="EMBL/GenBank/DDBJ databases">
        <authorList>
            <person name="Yushchuk O."/>
            <person name="Binda E."/>
            <person name="Ruckert-Reed C."/>
            <person name="Fedorenko V."/>
            <person name="Kalinowski J."/>
            <person name="Marinelli F."/>
        </authorList>
    </citation>
    <scope>NUCLEOTIDE SEQUENCE [LARGE SCALE GENOMIC DNA]</scope>
    <source>
        <strain evidence="2 3">NRRL 3884</strain>
    </source>
</reference>
<dbReference type="PANTHER" id="PTHR30157">
    <property type="entry name" value="FERRIC REDUCTASE, NADPH-DEPENDENT"/>
    <property type="match status" value="1"/>
</dbReference>
<dbReference type="SUPFAM" id="SSF63380">
    <property type="entry name" value="Riboflavin synthase domain-like"/>
    <property type="match status" value="1"/>
</dbReference>
<dbReference type="InterPro" id="IPR017938">
    <property type="entry name" value="Riboflavin_synthase-like_b-brl"/>
</dbReference>